<dbReference type="RefSeq" id="WP_036103610.1">
    <property type="nucleotide sequence ID" value="NZ_AODG01000003.1"/>
</dbReference>
<organism evidence="9 10">
    <name type="scientific">Listeria grayi FSL F6-1183</name>
    <dbReference type="NCBI Taxonomy" id="1265827"/>
    <lineage>
        <taxon>Bacteria</taxon>
        <taxon>Bacillati</taxon>
        <taxon>Bacillota</taxon>
        <taxon>Bacilli</taxon>
        <taxon>Bacillales</taxon>
        <taxon>Listeriaceae</taxon>
        <taxon>Listeria</taxon>
    </lineage>
</organism>
<feature type="transmembrane region" description="Helical" evidence="8">
    <location>
        <begin position="178"/>
        <end position="195"/>
    </location>
</feature>
<dbReference type="AlphaFoldDB" id="A0A829RBM1"/>
<evidence type="ECO:0000256" key="8">
    <source>
        <dbReference type="SAM" id="Phobius"/>
    </source>
</evidence>
<accession>A0A829RBM1</accession>
<gene>
    <name evidence="9" type="ORF">LMUR_01120</name>
</gene>
<keyword evidence="5" id="KW-0378">Hydrolase</keyword>
<feature type="transmembrane region" description="Helical" evidence="8">
    <location>
        <begin position="115"/>
        <end position="135"/>
    </location>
</feature>
<keyword evidence="7 8" id="KW-0472">Membrane</keyword>
<keyword evidence="3" id="KW-0645">Protease</keyword>
<dbReference type="SMART" id="SM00793">
    <property type="entry name" value="AgrB"/>
    <property type="match status" value="1"/>
</dbReference>
<evidence type="ECO:0000256" key="1">
    <source>
        <dbReference type="ARBA" id="ARBA00022475"/>
    </source>
</evidence>
<dbReference type="Proteomes" id="UP000019251">
    <property type="component" value="Unassembled WGS sequence"/>
</dbReference>
<evidence type="ECO:0000256" key="6">
    <source>
        <dbReference type="ARBA" id="ARBA00022989"/>
    </source>
</evidence>
<reference evidence="9 10" key="1">
    <citation type="submission" date="2012-12" db="EMBL/GenBank/DDBJ databases">
        <title>Novel taxa of Listeriaceae from agricultural environments in the United States.</title>
        <authorList>
            <person name="den Bakker H.C."/>
            <person name="Allred A."/>
            <person name="Warchocki S."/>
            <person name="Wright E.M."/>
            <person name="Burrell A."/>
            <person name="Nightingale K.K."/>
            <person name="Kephart D."/>
            <person name="Wiedmann M."/>
        </authorList>
    </citation>
    <scope>NUCLEOTIDE SEQUENCE [LARGE SCALE GENOMIC DNA]</scope>
    <source>
        <strain evidence="9 10">FSL F6-1183</strain>
    </source>
</reference>
<dbReference type="GO" id="GO:0009372">
    <property type="term" value="P:quorum sensing"/>
    <property type="evidence" value="ECO:0007669"/>
    <property type="project" value="UniProtKB-KW"/>
</dbReference>
<keyword evidence="2" id="KW-0673">Quorum sensing</keyword>
<dbReference type="EMBL" id="AODG01000003">
    <property type="protein sequence ID" value="EUJ30433.1"/>
    <property type="molecule type" value="Genomic_DNA"/>
</dbReference>
<evidence type="ECO:0000313" key="10">
    <source>
        <dbReference type="Proteomes" id="UP000019251"/>
    </source>
</evidence>
<protein>
    <submittedName>
        <fullName evidence="9">Accessory gene regulator B</fullName>
    </submittedName>
</protein>
<comment type="caution">
    <text evidence="9">The sequence shown here is derived from an EMBL/GenBank/DDBJ whole genome shotgun (WGS) entry which is preliminary data.</text>
</comment>
<evidence type="ECO:0000256" key="4">
    <source>
        <dbReference type="ARBA" id="ARBA00022692"/>
    </source>
</evidence>
<evidence type="ECO:0000256" key="5">
    <source>
        <dbReference type="ARBA" id="ARBA00022801"/>
    </source>
</evidence>
<evidence type="ECO:0000313" key="9">
    <source>
        <dbReference type="EMBL" id="EUJ30433.1"/>
    </source>
</evidence>
<name>A0A829RBM1_LISGR</name>
<keyword evidence="6 8" id="KW-1133">Transmembrane helix</keyword>
<evidence type="ECO:0000256" key="2">
    <source>
        <dbReference type="ARBA" id="ARBA00022654"/>
    </source>
</evidence>
<keyword evidence="1" id="KW-1003">Cell membrane</keyword>
<feature type="transmembrane region" description="Helical" evidence="8">
    <location>
        <begin position="91"/>
        <end position="109"/>
    </location>
</feature>
<sequence length="207" mass="22886">MDIKMTGWNLWGIEHRLAKRVLERLTAGEAMSEQKFLKCKLGIEALINNMFKLSIVYAVAFVMNTFLATLFVHLGFLAIRTFAYGAHAKSSVGCIGISTLALVGLPLLIQKTFLFPRVVLLLAALLIAYGLWEYAPGTTAKNKITSEIKKKRLKKRALFSCFLTIVISSLLPLLEANLLLIGNLLAVCCIIPVFIKKGGNQDEKISD</sequence>
<keyword evidence="4 8" id="KW-0812">Transmembrane</keyword>
<dbReference type="GO" id="GO:0008233">
    <property type="term" value="F:peptidase activity"/>
    <property type="evidence" value="ECO:0007669"/>
    <property type="project" value="UniProtKB-KW"/>
</dbReference>
<evidence type="ECO:0000256" key="7">
    <source>
        <dbReference type="ARBA" id="ARBA00023136"/>
    </source>
</evidence>
<feature type="transmembrane region" description="Helical" evidence="8">
    <location>
        <begin position="156"/>
        <end position="172"/>
    </location>
</feature>
<feature type="transmembrane region" description="Helical" evidence="8">
    <location>
        <begin position="55"/>
        <end position="79"/>
    </location>
</feature>
<dbReference type="GO" id="GO:0006508">
    <property type="term" value="P:proteolysis"/>
    <property type="evidence" value="ECO:0007669"/>
    <property type="project" value="UniProtKB-KW"/>
</dbReference>
<dbReference type="InterPro" id="IPR006741">
    <property type="entry name" value="AgrB"/>
</dbReference>
<proteinExistence type="predicted"/>
<dbReference type="GO" id="GO:0016020">
    <property type="term" value="C:membrane"/>
    <property type="evidence" value="ECO:0007669"/>
    <property type="project" value="InterPro"/>
</dbReference>
<evidence type="ECO:0000256" key="3">
    <source>
        <dbReference type="ARBA" id="ARBA00022670"/>
    </source>
</evidence>
<dbReference type="Pfam" id="PF04647">
    <property type="entry name" value="AgrB"/>
    <property type="match status" value="1"/>
</dbReference>